<comment type="caution">
    <text evidence="1">The sequence shown here is derived from an EMBL/GenBank/DDBJ whole genome shotgun (WGS) entry which is preliminary data.</text>
</comment>
<dbReference type="AlphaFoldDB" id="A0A1F7VCP9"/>
<evidence type="ECO:0000313" key="2">
    <source>
        <dbReference type="Proteomes" id="UP000176593"/>
    </source>
</evidence>
<organism evidence="1 2">
    <name type="scientific">Candidatus Uhrbacteria bacterium RIFCSPLOWO2_02_FULL_48_18</name>
    <dbReference type="NCBI Taxonomy" id="1802408"/>
    <lineage>
        <taxon>Bacteria</taxon>
        <taxon>Candidatus Uhriibacteriota</taxon>
    </lineage>
</organism>
<reference evidence="1 2" key="1">
    <citation type="journal article" date="2016" name="Nat. Commun.">
        <title>Thousands of microbial genomes shed light on interconnected biogeochemical processes in an aquifer system.</title>
        <authorList>
            <person name="Anantharaman K."/>
            <person name="Brown C.T."/>
            <person name="Hug L.A."/>
            <person name="Sharon I."/>
            <person name="Castelle C.J."/>
            <person name="Probst A.J."/>
            <person name="Thomas B.C."/>
            <person name="Singh A."/>
            <person name="Wilkins M.J."/>
            <person name="Karaoz U."/>
            <person name="Brodie E.L."/>
            <person name="Williams K.H."/>
            <person name="Hubbard S.S."/>
            <person name="Banfield J.F."/>
        </authorList>
    </citation>
    <scope>NUCLEOTIDE SEQUENCE [LARGE SCALE GENOMIC DNA]</scope>
</reference>
<gene>
    <name evidence="1" type="ORF">A3I41_00660</name>
</gene>
<dbReference type="EMBL" id="MGEQ01000001">
    <property type="protein sequence ID" value="OGL88225.1"/>
    <property type="molecule type" value="Genomic_DNA"/>
</dbReference>
<evidence type="ECO:0000313" key="1">
    <source>
        <dbReference type="EMBL" id="OGL88225.1"/>
    </source>
</evidence>
<protein>
    <submittedName>
        <fullName evidence="1">Uncharacterized protein</fullName>
    </submittedName>
</protein>
<accession>A0A1F7VCP9</accession>
<name>A0A1F7VCP9_9BACT</name>
<proteinExistence type="predicted"/>
<sequence>MTTLLHTEGQPAAKIRVKLTVLGKAPALKDPVEGTTIGALLELEGLAGREASIGGVIVPNDYVLKTGDSIILKERLQAGS</sequence>
<dbReference type="Proteomes" id="UP000176593">
    <property type="component" value="Unassembled WGS sequence"/>
</dbReference>